<gene>
    <name evidence="2" type="ORF">U6N30_16845</name>
</gene>
<dbReference type="EMBL" id="CP141261">
    <property type="protein sequence ID" value="WRL61795.1"/>
    <property type="molecule type" value="Genomic_DNA"/>
</dbReference>
<keyword evidence="3" id="KW-1185">Reference proteome</keyword>
<evidence type="ECO:0000259" key="1">
    <source>
        <dbReference type="Pfam" id="PF14246"/>
    </source>
</evidence>
<dbReference type="Proteomes" id="UP001324287">
    <property type="component" value="Chromosome"/>
</dbReference>
<evidence type="ECO:0000313" key="2">
    <source>
        <dbReference type="EMBL" id="WRL61795.1"/>
    </source>
</evidence>
<organism evidence="2 3">
    <name type="scientific">Blastococcus brunescens</name>
    <dbReference type="NCBI Taxonomy" id="1564165"/>
    <lineage>
        <taxon>Bacteria</taxon>
        <taxon>Bacillati</taxon>
        <taxon>Actinomycetota</taxon>
        <taxon>Actinomycetes</taxon>
        <taxon>Geodermatophilales</taxon>
        <taxon>Geodermatophilaceae</taxon>
        <taxon>Blastococcus</taxon>
    </lineage>
</organism>
<evidence type="ECO:0000313" key="3">
    <source>
        <dbReference type="Proteomes" id="UP001324287"/>
    </source>
</evidence>
<feature type="domain" description="Transcriptional regulator TetR C-terminal Proteobacteria type" evidence="1">
    <location>
        <begin position="43"/>
        <end position="159"/>
    </location>
</feature>
<proteinExistence type="predicted"/>
<name>A0ABZ1AYA8_9ACTN</name>
<dbReference type="Gene3D" id="1.10.357.10">
    <property type="entry name" value="Tetracycline Repressor, domain 2"/>
    <property type="match status" value="1"/>
</dbReference>
<reference evidence="2 3" key="1">
    <citation type="submission" date="2023-12" db="EMBL/GenBank/DDBJ databases">
        <title>Blastococcus brunescens sp. nov., an actonobacterium isolated from sandstone collected in sahara desert.</title>
        <authorList>
            <person name="Gtari M."/>
            <person name="Ghodhbane F."/>
        </authorList>
    </citation>
    <scope>NUCLEOTIDE SEQUENCE [LARGE SCALE GENOMIC DNA]</scope>
    <source>
        <strain evidence="2 3">BMG 8361</strain>
    </source>
</reference>
<protein>
    <submittedName>
        <fullName evidence="2">TetR/AcrR family transcriptional regulator C-terminal domain-containing protein</fullName>
    </submittedName>
</protein>
<dbReference type="RefSeq" id="WP_324273155.1">
    <property type="nucleotide sequence ID" value="NZ_CP141261.1"/>
</dbReference>
<sequence length="160" mass="18114">MCPRRRCSSSSPRRPCSSRRPFWQWARPRGNCRRPPTGDFHAGLAALGREYAEVLRQPRTADLIRLVIAEAPRFPELRERTFDFGTLPALAALGRYLRAEQDAGLVTIDSPETASAQFLGMIATAIFWPRLVHATWSITEEEERRAVEEAVLTMVARYSA</sequence>
<accession>A0ABZ1AYA8</accession>
<dbReference type="Pfam" id="PF14246">
    <property type="entry name" value="TetR_C_7"/>
    <property type="match status" value="1"/>
</dbReference>
<dbReference type="InterPro" id="IPR036271">
    <property type="entry name" value="Tet_transcr_reg_TetR-rel_C_sf"/>
</dbReference>
<dbReference type="SUPFAM" id="SSF48498">
    <property type="entry name" value="Tetracyclin repressor-like, C-terminal domain"/>
    <property type="match status" value="1"/>
</dbReference>
<dbReference type="InterPro" id="IPR039536">
    <property type="entry name" value="TetR_C_Proteobacteria"/>
</dbReference>